<evidence type="ECO:0000256" key="4">
    <source>
        <dbReference type="PROSITE-ProRule" id="PRU00175"/>
    </source>
</evidence>
<dbReference type="OrthoDB" id="289886at2759"/>
<dbReference type="InterPro" id="IPR052788">
    <property type="entry name" value="RING-type_E3_ligase_ATL"/>
</dbReference>
<sequence length="149" mass="16697">MEGFIGIYIVCVLVVALVGCKAIHHFRHRRDETGVTKAPKTISEINLAELAELAFPEVCVLDERMCTICLNDIEPEEPARKLSCGHSYHASCISCWWKSSLQSSCGKLTCPTCRTELEVSISAALEKQQQRLHVPQEPPMDLFVRRLAD</sequence>
<keyword evidence="5" id="KW-0812">Transmembrane</keyword>
<evidence type="ECO:0000256" key="3">
    <source>
        <dbReference type="ARBA" id="ARBA00022833"/>
    </source>
</evidence>
<organism evidence="7 8">
    <name type="scientific">Polarella glacialis</name>
    <name type="common">Dinoflagellate</name>
    <dbReference type="NCBI Taxonomy" id="89957"/>
    <lineage>
        <taxon>Eukaryota</taxon>
        <taxon>Sar</taxon>
        <taxon>Alveolata</taxon>
        <taxon>Dinophyceae</taxon>
        <taxon>Suessiales</taxon>
        <taxon>Suessiaceae</taxon>
        <taxon>Polarella</taxon>
    </lineage>
</organism>
<name>A0A813GS05_POLGL</name>
<keyword evidence="3" id="KW-0862">Zinc</keyword>
<accession>A0A813GS05</accession>
<dbReference type="PANTHER" id="PTHR45798:SF97">
    <property type="entry name" value="ALCOHOL-SENSITIVE RING FINGER PROTEIN 1"/>
    <property type="match status" value="1"/>
</dbReference>
<dbReference type="GO" id="GO:0008270">
    <property type="term" value="F:zinc ion binding"/>
    <property type="evidence" value="ECO:0007669"/>
    <property type="project" value="UniProtKB-KW"/>
</dbReference>
<evidence type="ECO:0000313" key="8">
    <source>
        <dbReference type="Proteomes" id="UP000654075"/>
    </source>
</evidence>
<keyword evidence="5" id="KW-0472">Membrane</keyword>
<dbReference type="SUPFAM" id="SSF57850">
    <property type="entry name" value="RING/U-box"/>
    <property type="match status" value="1"/>
</dbReference>
<dbReference type="InterPro" id="IPR013083">
    <property type="entry name" value="Znf_RING/FYVE/PHD"/>
</dbReference>
<proteinExistence type="predicted"/>
<dbReference type="PANTHER" id="PTHR45798">
    <property type="entry name" value="RING-H2 FINGER PROTEIN ATL61-RELATED-RELATED"/>
    <property type="match status" value="1"/>
</dbReference>
<reference evidence="7" key="1">
    <citation type="submission" date="2021-02" db="EMBL/GenBank/DDBJ databases">
        <authorList>
            <person name="Dougan E. K."/>
            <person name="Rhodes N."/>
            <person name="Thang M."/>
            <person name="Chan C."/>
        </authorList>
    </citation>
    <scope>NUCLEOTIDE SEQUENCE</scope>
</reference>
<dbReference type="Pfam" id="PF17123">
    <property type="entry name" value="zf-RING_11"/>
    <property type="match status" value="1"/>
</dbReference>
<feature type="domain" description="RING-type" evidence="6">
    <location>
        <begin position="66"/>
        <end position="114"/>
    </location>
</feature>
<evidence type="ECO:0000313" key="7">
    <source>
        <dbReference type="EMBL" id="CAE8625638.1"/>
    </source>
</evidence>
<dbReference type="PROSITE" id="PS50089">
    <property type="entry name" value="ZF_RING_2"/>
    <property type="match status" value="1"/>
</dbReference>
<dbReference type="Proteomes" id="UP000654075">
    <property type="component" value="Unassembled WGS sequence"/>
</dbReference>
<evidence type="ECO:0000259" key="6">
    <source>
        <dbReference type="PROSITE" id="PS50089"/>
    </source>
</evidence>
<keyword evidence="5" id="KW-1133">Transmembrane helix</keyword>
<dbReference type="EMBL" id="CAJNNV010028744">
    <property type="protein sequence ID" value="CAE8625638.1"/>
    <property type="molecule type" value="Genomic_DNA"/>
</dbReference>
<evidence type="ECO:0000256" key="1">
    <source>
        <dbReference type="ARBA" id="ARBA00022723"/>
    </source>
</evidence>
<keyword evidence="2 4" id="KW-0863">Zinc-finger</keyword>
<keyword evidence="8" id="KW-1185">Reference proteome</keyword>
<feature type="transmembrane region" description="Helical" evidence="5">
    <location>
        <begin position="6"/>
        <end position="23"/>
    </location>
</feature>
<protein>
    <recommendedName>
        <fullName evidence="6">RING-type domain-containing protein</fullName>
    </recommendedName>
</protein>
<gene>
    <name evidence="7" type="ORF">PGLA1383_LOCUS42621</name>
</gene>
<evidence type="ECO:0000256" key="2">
    <source>
        <dbReference type="ARBA" id="ARBA00022771"/>
    </source>
</evidence>
<keyword evidence="1" id="KW-0479">Metal-binding</keyword>
<evidence type="ECO:0000256" key="5">
    <source>
        <dbReference type="SAM" id="Phobius"/>
    </source>
</evidence>
<dbReference type="AlphaFoldDB" id="A0A813GS05"/>
<dbReference type="Gene3D" id="3.30.40.10">
    <property type="entry name" value="Zinc/RING finger domain, C3HC4 (zinc finger)"/>
    <property type="match status" value="1"/>
</dbReference>
<dbReference type="SMART" id="SM00184">
    <property type="entry name" value="RING"/>
    <property type="match status" value="1"/>
</dbReference>
<dbReference type="InterPro" id="IPR001841">
    <property type="entry name" value="Znf_RING"/>
</dbReference>
<comment type="caution">
    <text evidence="7">The sequence shown here is derived from an EMBL/GenBank/DDBJ whole genome shotgun (WGS) entry which is preliminary data.</text>
</comment>